<dbReference type="InterPro" id="IPR011010">
    <property type="entry name" value="DNA_brk_join_enz"/>
</dbReference>
<dbReference type="EMBL" id="UAVU01000003">
    <property type="protein sequence ID" value="SQA96903.1"/>
    <property type="molecule type" value="Genomic_DNA"/>
</dbReference>
<evidence type="ECO:0000313" key="4">
    <source>
        <dbReference type="Proteomes" id="UP000251197"/>
    </source>
</evidence>
<dbReference type="SUPFAM" id="SSF56349">
    <property type="entry name" value="DNA breaking-rejoining enzymes"/>
    <property type="match status" value="1"/>
</dbReference>
<dbReference type="AlphaFoldDB" id="A0A2X2T8P7"/>
<keyword evidence="2" id="KW-0229">DNA integration</keyword>
<dbReference type="PANTHER" id="PTHR30629:SF2">
    <property type="entry name" value="PROPHAGE INTEGRASE INTS-RELATED"/>
    <property type="match status" value="1"/>
</dbReference>
<evidence type="ECO:0000256" key="2">
    <source>
        <dbReference type="ARBA" id="ARBA00022908"/>
    </source>
</evidence>
<sequence>MSTILHEKGYNTAWIELQLAHVDKNTIRGTYNHAQYLEQRREMLQWYATYIDSLANGTVMQGVFDKTA</sequence>
<organism evidence="3 4">
    <name type="scientific">Cedecea neteri</name>
    <dbReference type="NCBI Taxonomy" id="158822"/>
    <lineage>
        <taxon>Bacteria</taxon>
        <taxon>Pseudomonadati</taxon>
        <taxon>Pseudomonadota</taxon>
        <taxon>Gammaproteobacteria</taxon>
        <taxon>Enterobacterales</taxon>
        <taxon>Enterobacteriaceae</taxon>
        <taxon>Cedecea</taxon>
    </lineage>
</organism>
<comment type="similarity">
    <text evidence="1">Belongs to the 'phage' integrase family.</text>
</comment>
<name>A0A2X2T8P7_9ENTR</name>
<accession>A0A2X2T8P7</accession>
<dbReference type="InterPro" id="IPR050808">
    <property type="entry name" value="Phage_Integrase"/>
</dbReference>
<dbReference type="GO" id="GO:0003677">
    <property type="term" value="F:DNA binding"/>
    <property type="evidence" value="ECO:0007669"/>
    <property type="project" value="InterPro"/>
</dbReference>
<dbReference type="PANTHER" id="PTHR30629">
    <property type="entry name" value="PROPHAGE INTEGRASE"/>
    <property type="match status" value="1"/>
</dbReference>
<evidence type="ECO:0000313" key="3">
    <source>
        <dbReference type="EMBL" id="SQA96903.1"/>
    </source>
</evidence>
<gene>
    <name evidence="3" type="primary">intS_2</name>
    <name evidence="3" type="ORF">NCTC12120_00674</name>
</gene>
<reference evidence="3 4" key="1">
    <citation type="submission" date="2018-06" db="EMBL/GenBank/DDBJ databases">
        <authorList>
            <consortium name="Pathogen Informatics"/>
            <person name="Doyle S."/>
        </authorList>
    </citation>
    <scope>NUCLEOTIDE SEQUENCE [LARGE SCALE GENOMIC DNA]</scope>
    <source>
        <strain evidence="3 4">NCTC12120</strain>
    </source>
</reference>
<evidence type="ECO:0000256" key="1">
    <source>
        <dbReference type="ARBA" id="ARBA00008857"/>
    </source>
</evidence>
<protein>
    <submittedName>
        <fullName evidence="3">Prophage CPS-53 integrase</fullName>
    </submittedName>
</protein>
<proteinExistence type="inferred from homology"/>
<dbReference type="STRING" id="158822.LH23_09645"/>
<dbReference type="Proteomes" id="UP000251197">
    <property type="component" value="Unassembled WGS sequence"/>
</dbReference>
<dbReference type="GO" id="GO:0015074">
    <property type="term" value="P:DNA integration"/>
    <property type="evidence" value="ECO:0007669"/>
    <property type="project" value="UniProtKB-KW"/>
</dbReference>